<feature type="non-terminal residue" evidence="1">
    <location>
        <position position="66"/>
    </location>
</feature>
<reference evidence="1" key="2">
    <citation type="journal article" date="2022" name="Microbiol. Resour. Announc.">
        <title>Metagenome Sequencing to Explore Phylogenomics of Terrestrial Cyanobacteria.</title>
        <authorList>
            <person name="Ward R.D."/>
            <person name="Stajich J.E."/>
            <person name="Johansen J.R."/>
            <person name="Huntemann M."/>
            <person name="Clum A."/>
            <person name="Foster B."/>
            <person name="Foster B."/>
            <person name="Roux S."/>
            <person name="Palaniappan K."/>
            <person name="Varghese N."/>
            <person name="Mukherjee S."/>
            <person name="Reddy T.B.K."/>
            <person name="Daum C."/>
            <person name="Copeland A."/>
            <person name="Chen I.A."/>
            <person name="Ivanova N.N."/>
            <person name="Kyrpides N.C."/>
            <person name="Shapiro N."/>
            <person name="Eloe-Fadrosh E.A."/>
            <person name="Pietrasiak N."/>
        </authorList>
    </citation>
    <scope>NUCLEOTIDE SEQUENCE</scope>
    <source>
        <strain evidence="1">JT2-VF2</strain>
    </source>
</reference>
<comment type="caution">
    <text evidence="1">The sequence shown here is derived from an EMBL/GenBank/DDBJ whole genome shotgun (WGS) entry which is preliminary data.</text>
</comment>
<organism evidence="1 2">
    <name type="scientific">Mojavia pulchra JT2-VF2</name>
    <dbReference type="NCBI Taxonomy" id="287848"/>
    <lineage>
        <taxon>Bacteria</taxon>
        <taxon>Bacillati</taxon>
        <taxon>Cyanobacteriota</taxon>
        <taxon>Cyanophyceae</taxon>
        <taxon>Nostocales</taxon>
        <taxon>Nostocaceae</taxon>
    </lineage>
</organism>
<accession>A0A951Q867</accession>
<reference evidence="1" key="1">
    <citation type="submission" date="2021-05" db="EMBL/GenBank/DDBJ databases">
        <authorList>
            <person name="Pietrasiak N."/>
            <person name="Ward R."/>
            <person name="Stajich J.E."/>
            <person name="Kurbessoian T."/>
        </authorList>
    </citation>
    <scope>NUCLEOTIDE SEQUENCE</scope>
    <source>
        <strain evidence="1">JT2-VF2</strain>
    </source>
</reference>
<name>A0A951Q867_9NOST</name>
<dbReference type="EMBL" id="JAHHHN010000084">
    <property type="protein sequence ID" value="MBW4566427.1"/>
    <property type="molecule type" value="Genomic_DNA"/>
</dbReference>
<evidence type="ECO:0000313" key="2">
    <source>
        <dbReference type="Proteomes" id="UP000715781"/>
    </source>
</evidence>
<dbReference type="AlphaFoldDB" id="A0A951Q867"/>
<proteinExistence type="predicted"/>
<sequence length="66" mass="7486">MSQTPTEYPNNLTAAEYHELAVGSAIHPALIERNFFHIEGESVYDYLFISDKIPRKNAGRVTDAYI</sequence>
<dbReference type="Proteomes" id="UP000715781">
    <property type="component" value="Unassembled WGS sequence"/>
</dbReference>
<gene>
    <name evidence="1" type="ORF">KME32_36340</name>
</gene>
<protein>
    <submittedName>
        <fullName evidence="1">Uncharacterized protein</fullName>
    </submittedName>
</protein>
<evidence type="ECO:0000313" key="1">
    <source>
        <dbReference type="EMBL" id="MBW4566427.1"/>
    </source>
</evidence>